<dbReference type="Pfam" id="PF20153">
    <property type="entry name" value="DUF6535"/>
    <property type="match status" value="1"/>
</dbReference>
<dbReference type="GeneID" id="36330599"/>
<dbReference type="OrthoDB" id="3185525at2759"/>
<protein>
    <recommendedName>
        <fullName evidence="2">DUF6535 domain-containing protein</fullName>
    </recommendedName>
</protein>
<organism evidence="3 4">
    <name type="scientific">Postia placenta MAD-698-R-SB12</name>
    <dbReference type="NCBI Taxonomy" id="670580"/>
    <lineage>
        <taxon>Eukaryota</taxon>
        <taxon>Fungi</taxon>
        <taxon>Dikarya</taxon>
        <taxon>Basidiomycota</taxon>
        <taxon>Agaricomycotina</taxon>
        <taxon>Agaricomycetes</taxon>
        <taxon>Polyporales</taxon>
        <taxon>Adustoporiaceae</taxon>
        <taxon>Rhodonia</taxon>
    </lineage>
</organism>
<evidence type="ECO:0000256" key="1">
    <source>
        <dbReference type="SAM" id="Phobius"/>
    </source>
</evidence>
<proteinExistence type="predicted"/>
<feature type="transmembrane region" description="Helical" evidence="1">
    <location>
        <begin position="166"/>
        <end position="188"/>
    </location>
</feature>
<sequence length="797" mass="89557">MGVAADIAAGGDVGGSGSGSAAAEGASNADLNKGARNIVGDLPTRHRTAAIGDDLESIPEQSFEDPWSLCAEQVWKVENALVEKWKEDIGSLLVFDGLFMTILTGFIVAFYPSLHPDPSTEVLLVIAAQLSTMTGQSKLTQQQQASLNDAAATSRPTPWILSTSTLWFSAMICGMCVASIAIAVGQWLHQHLDRPSIMSRRSVLIWESRRRGLQKWEVQFIIDMLPLLLQISMALFLVGLLQLLWSLSYIVAIVATVLVVVLLAPSVCSVFVPAFVPECPYKSRTAWWFFRLVCWLTTSLKWFRSIQLRKMWIRIRTAWAWTAAKFRSLSSRRYRGSSMSATGLRHLCSRIADEIQNLRRACMTRLSAWCEWYSKAAKAANWRELEDYSTRLPTRRYDNGLRSNLIVLAEADQIVMDDSFLASVIHPCFQQSDVDDSVHVLCRILERRAHASVVGPDAKWPTLKWFSSEQDSAATVAMGNLCVDVLAKYDFLPLYSDDVARVVDHLLYLMRAMPPTNSARAVCQFAAYIMNRDKSPWFKWMDEETRSARICDLALGASACFVEHVLPDWLEVVDIETALGVLKALPHCCSYKEDSTRIVLGNIYVDIFRRLPVHHADQNQVWWAIRRCAESMGPESTTGHGWLIDVLMHPGISVNVRVECIRTMWSYWHVCSAEALGISLSCSYYTDVKRFLEYVPVARRELGTVYFLQVLASALELLAHVPQSDLPQSKSSIEEMAGTSSCLFLERATISQRWTPAYSLKMSLTRWIDAMDTIRQAEKGTHVIQGGWRTSVHVLHI</sequence>
<accession>A0A1X6MZ67</accession>
<dbReference type="EMBL" id="KZ110598">
    <property type="protein sequence ID" value="OSX61647.1"/>
    <property type="molecule type" value="Genomic_DNA"/>
</dbReference>
<evidence type="ECO:0000259" key="2">
    <source>
        <dbReference type="Pfam" id="PF20153"/>
    </source>
</evidence>
<dbReference type="RefSeq" id="XP_024338441.1">
    <property type="nucleotide sequence ID" value="XM_024485650.1"/>
</dbReference>
<feature type="transmembrane region" description="Helical" evidence="1">
    <location>
        <begin position="92"/>
        <end position="114"/>
    </location>
</feature>
<keyword evidence="4" id="KW-1185">Reference proteome</keyword>
<feature type="transmembrane region" description="Helical" evidence="1">
    <location>
        <begin position="220"/>
        <end position="243"/>
    </location>
</feature>
<feature type="domain" description="DUF6535" evidence="2">
    <location>
        <begin position="67"/>
        <end position="246"/>
    </location>
</feature>
<feature type="transmembrane region" description="Helical" evidence="1">
    <location>
        <begin position="249"/>
        <end position="276"/>
    </location>
</feature>
<dbReference type="AlphaFoldDB" id="A0A1X6MZ67"/>
<keyword evidence="1" id="KW-0472">Membrane</keyword>
<dbReference type="InterPro" id="IPR045338">
    <property type="entry name" value="DUF6535"/>
</dbReference>
<keyword evidence="1" id="KW-1133">Transmembrane helix</keyword>
<gene>
    <name evidence="3" type="ORF">POSPLADRAFT_1144036</name>
</gene>
<feature type="transmembrane region" description="Helical" evidence="1">
    <location>
        <begin position="288"/>
        <end position="304"/>
    </location>
</feature>
<reference evidence="3 4" key="1">
    <citation type="submission" date="2017-04" db="EMBL/GenBank/DDBJ databases">
        <title>Genome Sequence of the Model Brown-Rot Fungus Postia placenta SB12.</title>
        <authorList>
            <consortium name="DOE Joint Genome Institute"/>
            <person name="Gaskell J."/>
            <person name="Kersten P."/>
            <person name="Larrondo L.F."/>
            <person name="Canessa P."/>
            <person name="Martinez D."/>
            <person name="Hibbett D."/>
            <person name="Schmoll M."/>
            <person name="Kubicek C.P."/>
            <person name="Martinez A.T."/>
            <person name="Yadav J."/>
            <person name="Master E."/>
            <person name="Magnuson J.K."/>
            <person name="James T."/>
            <person name="Yaver D."/>
            <person name="Berka R."/>
            <person name="Labutti K."/>
            <person name="Lipzen A."/>
            <person name="Aerts A."/>
            <person name="Barry K."/>
            <person name="Henrissat B."/>
            <person name="Blanchette R."/>
            <person name="Grigoriev I."/>
            <person name="Cullen D."/>
        </authorList>
    </citation>
    <scope>NUCLEOTIDE SEQUENCE [LARGE SCALE GENOMIC DNA]</scope>
    <source>
        <strain evidence="3 4">MAD-698-R-SB12</strain>
    </source>
</reference>
<keyword evidence="1" id="KW-0812">Transmembrane</keyword>
<dbReference type="Proteomes" id="UP000194127">
    <property type="component" value="Unassembled WGS sequence"/>
</dbReference>
<evidence type="ECO:0000313" key="4">
    <source>
        <dbReference type="Proteomes" id="UP000194127"/>
    </source>
</evidence>
<evidence type="ECO:0000313" key="3">
    <source>
        <dbReference type="EMBL" id="OSX61647.1"/>
    </source>
</evidence>
<name>A0A1X6MZ67_9APHY</name>